<reference evidence="1" key="1">
    <citation type="journal article" date="2023" name="IScience">
        <title>Live-bearing cockroach genome reveals convergent evolutionary mechanisms linked to viviparity in insects and beyond.</title>
        <authorList>
            <person name="Fouks B."/>
            <person name="Harrison M.C."/>
            <person name="Mikhailova A.A."/>
            <person name="Marchal E."/>
            <person name="English S."/>
            <person name="Carruthers M."/>
            <person name="Jennings E.C."/>
            <person name="Chiamaka E.L."/>
            <person name="Frigard R.A."/>
            <person name="Pippel M."/>
            <person name="Attardo G.M."/>
            <person name="Benoit J.B."/>
            <person name="Bornberg-Bauer E."/>
            <person name="Tobe S.S."/>
        </authorList>
    </citation>
    <scope>NUCLEOTIDE SEQUENCE</scope>
    <source>
        <strain evidence="1">Stay&amp;Tobe</strain>
    </source>
</reference>
<dbReference type="EMBL" id="JASPKZ010000004">
    <property type="protein sequence ID" value="KAJ9601736.1"/>
    <property type="molecule type" value="Genomic_DNA"/>
</dbReference>
<comment type="caution">
    <text evidence="1">The sequence shown here is derived from an EMBL/GenBank/DDBJ whole genome shotgun (WGS) entry which is preliminary data.</text>
</comment>
<evidence type="ECO:0000313" key="2">
    <source>
        <dbReference type="Proteomes" id="UP001233999"/>
    </source>
</evidence>
<protein>
    <submittedName>
        <fullName evidence="1">Uncharacterized protein</fullName>
    </submittedName>
</protein>
<feature type="non-terminal residue" evidence="1">
    <location>
        <position position="1"/>
    </location>
</feature>
<keyword evidence="2" id="KW-1185">Reference proteome</keyword>
<name>A0AAD8ETI6_DIPPU</name>
<proteinExistence type="predicted"/>
<gene>
    <name evidence="1" type="ORF">L9F63_000127</name>
</gene>
<dbReference type="Proteomes" id="UP001233999">
    <property type="component" value="Unassembled WGS sequence"/>
</dbReference>
<reference evidence="1" key="2">
    <citation type="submission" date="2023-05" db="EMBL/GenBank/DDBJ databases">
        <authorList>
            <person name="Fouks B."/>
        </authorList>
    </citation>
    <scope>NUCLEOTIDE SEQUENCE</scope>
    <source>
        <strain evidence="1">Stay&amp;Tobe</strain>
        <tissue evidence="1">Testes</tissue>
    </source>
</reference>
<evidence type="ECO:0000313" key="1">
    <source>
        <dbReference type="EMBL" id="KAJ9601736.1"/>
    </source>
</evidence>
<organism evidence="1 2">
    <name type="scientific">Diploptera punctata</name>
    <name type="common">Pacific beetle cockroach</name>
    <dbReference type="NCBI Taxonomy" id="6984"/>
    <lineage>
        <taxon>Eukaryota</taxon>
        <taxon>Metazoa</taxon>
        <taxon>Ecdysozoa</taxon>
        <taxon>Arthropoda</taxon>
        <taxon>Hexapoda</taxon>
        <taxon>Insecta</taxon>
        <taxon>Pterygota</taxon>
        <taxon>Neoptera</taxon>
        <taxon>Polyneoptera</taxon>
        <taxon>Dictyoptera</taxon>
        <taxon>Blattodea</taxon>
        <taxon>Blaberoidea</taxon>
        <taxon>Blaberidae</taxon>
        <taxon>Diplopterinae</taxon>
        <taxon>Diploptera</taxon>
    </lineage>
</organism>
<sequence length="111" mass="13028">LLALYFTICTLKVFTIQEPQIYEDPLLLLEWGEPGGRLCISFLSHGPFQVENNESLIFKKYKTYCIHYFLSFNDNTDYLYSESCHTVANFIMEKNEVKIHRCPSLKLSHIN</sequence>
<dbReference type="AlphaFoldDB" id="A0AAD8ETI6"/>
<accession>A0AAD8ETI6</accession>
<feature type="non-terminal residue" evidence="1">
    <location>
        <position position="111"/>
    </location>
</feature>